<evidence type="ECO:0008006" key="4">
    <source>
        <dbReference type="Google" id="ProtNLM"/>
    </source>
</evidence>
<evidence type="ECO:0000313" key="3">
    <source>
        <dbReference type="Proteomes" id="UP001059596"/>
    </source>
</evidence>
<evidence type="ECO:0000256" key="1">
    <source>
        <dbReference type="SAM" id="SignalP"/>
    </source>
</evidence>
<proteinExistence type="predicted"/>
<name>A0A9P9YQY0_9MUSC</name>
<evidence type="ECO:0000313" key="2">
    <source>
        <dbReference type="EMBL" id="KAI8041431.1"/>
    </source>
</evidence>
<organism evidence="2 3">
    <name type="scientific">Drosophila gunungcola</name>
    <name type="common">fruit fly</name>
    <dbReference type="NCBI Taxonomy" id="103775"/>
    <lineage>
        <taxon>Eukaryota</taxon>
        <taxon>Metazoa</taxon>
        <taxon>Ecdysozoa</taxon>
        <taxon>Arthropoda</taxon>
        <taxon>Hexapoda</taxon>
        <taxon>Insecta</taxon>
        <taxon>Pterygota</taxon>
        <taxon>Neoptera</taxon>
        <taxon>Endopterygota</taxon>
        <taxon>Diptera</taxon>
        <taxon>Brachycera</taxon>
        <taxon>Muscomorpha</taxon>
        <taxon>Ephydroidea</taxon>
        <taxon>Drosophilidae</taxon>
        <taxon>Drosophila</taxon>
        <taxon>Sophophora</taxon>
    </lineage>
</organism>
<reference evidence="2" key="1">
    <citation type="journal article" date="2023" name="Genome Biol. Evol.">
        <title>Long-read-based Genome Assembly of Drosophila gunungcola Reveals Fewer Chemosensory Genes in Flower-breeding Species.</title>
        <authorList>
            <person name="Negi A."/>
            <person name="Liao B.Y."/>
            <person name="Yeh S.D."/>
        </authorList>
    </citation>
    <scope>NUCLEOTIDE SEQUENCE</scope>
    <source>
        <strain evidence="2">Sukarami</strain>
    </source>
</reference>
<keyword evidence="3" id="KW-1185">Reference proteome</keyword>
<dbReference type="Proteomes" id="UP001059596">
    <property type="component" value="Unassembled WGS sequence"/>
</dbReference>
<keyword evidence="1" id="KW-0732">Signal</keyword>
<accession>A0A9P9YQY0</accession>
<protein>
    <recommendedName>
        <fullName evidence="4">Secreted protein</fullName>
    </recommendedName>
</protein>
<comment type="caution">
    <text evidence="2">The sequence shown here is derived from an EMBL/GenBank/DDBJ whole genome shotgun (WGS) entry which is preliminary data.</text>
</comment>
<sequence>VWRCGCWRFSLATCARFARVFTSRFGGVCEINLFNKYNIFNCTNLRILTSRLGHLLDVGARIFARSEVFNIYLNLRRIVRIGKLKLYDGKQIVSEQRSN</sequence>
<gene>
    <name evidence="2" type="ORF">M5D96_005690</name>
</gene>
<feature type="signal peptide" evidence="1">
    <location>
        <begin position="1"/>
        <end position="22"/>
    </location>
</feature>
<dbReference type="AlphaFoldDB" id="A0A9P9YQY0"/>
<feature type="chain" id="PRO_5040109125" description="Secreted protein" evidence="1">
    <location>
        <begin position="23"/>
        <end position="99"/>
    </location>
</feature>
<dbReference type="EMBL" id="JAMKOV010000003">
    <property type="protein sequence ID" value="KAI8041431.1"/>
    <property type="molecule type" value="Genomic_DNA"/>
</dbReference>
<feature type="non-terminal residue" evidence="2">
    <location>
        <position position="1"/>
    </location>
</feature>